<name>A0A1I2A007_9BACT</name>
<protein>
    <recommendedName>
        <fullName evidence="3">SGNH/GDSL hydrolase family protein</fullName>
    </recommendedName>
</protein>
<keyword evidence="2" id="KW-1185">Reference proteome</keyword>
<dbReference type="OrthoDB" id="944531at2"/>
<organism evidence="1 2">
    <name type="scientific">Spirosoma endophyticum</name>
    <dbReference type="NCBI Taxonomy" id="662367"/>
    <lineage>
        <taxon>Bacteria</taxon>
        <taxon>Pseudomonadati</taxon>
        <taxon>Bacteroidota</taxon>
        <taxon>Cytophagia</taxon>
        <taxon>Cytophagales</taxon>
        <taxon>Cytophagaceae</taxon>
        <taxon>Spirosoma</taxon>
    </lineage>
</organism>
<gene>
    <name evidence="1" type="ORF">SAMN05216167_11336</name>
</gene>
<reference evidence="1 2" key="1">
    <citation type="submission" date="2016-10" db="EMBL/GenBank/DDBJ databases">
        <authorList>
            <person name="de Groot N.N."/>
        </authorList>
    </citation>
    <scope>NUCLEOTIDE SEQUENCE [LARGE SCALE GENOMIC DNA]</scope>
    <source>
        <strain evidence="1 2">DSM 26130</strain>
    </source>
</reference>
<dbReference type="STRING" id="662367.SAMN05216167_11336"/>
<evidence type="ECO:0000313" key="1">
    <source>
        <dbReference type="EMBL" id="SFE37424.1"/>
    </source>
</evidence>
<accession>A0A1I2A007</accession>
<dbReference type="RefSeq" id="WP_093831325.1">
    <property type="nucleotide sequence ID" value="NZ_FOLQ01000013.1"/>
</dbReference>
<dbReference type="Gene3D" id="3.40.50.1110">
    <property type="entry name" value="SGNH hydrolase"/>
    <property type="match status" value="1"/>
</dbReference>
<dbReference type="AlphaFoldDB" id="A0A1I2A007"/>
<proteinExistence type="predicted"/>
<sequence>MNVLVIGDEHTYGYGLSGGKLSYIGHFIRQFSQAGQAVSVEAYANLTMTQIVATLDRLPLNRYDLIMLQLDETILQPTDSTLTGPPYVAVPYSSELAPRANPPAIGTQLKSIGSALLTFLWPLRARTALSVLMKQLRPYRHNVLLMTPFPHRNAIDRWLRKQSRAVLLDEADAHVFSVFDTDLVIQPREEYFLPNDKEHLSAVSHELLGRAVFDFYQSAPTIVTIQAIRREE</sequence>
<evidence type="ECO:0008006" key="3">
    <source>
        <dbReference type="Google" id="ProtNLM"/>
    </source>
</evidence>
<evidence type="ECO:0000313" key="2">
    <source>
        <dbReference type="Proteomes" id="UP000198598"/>
    </source>
</evidence>
<dbReference type="GO" id="GO:0016788">
    <property type="term" value="F:hydrolase activity, acting on ester bonds"/>
    <property type="evidence" value="ECO:0007669"/>
    <property type="project" value="UniProtKB-ARBA"/>
</dbReference>
<dbReference type="InterPro" id="IPR036514">
    <property type="entry name" value="SGNH_hydro_sf"/>
</dbReference>
<dbReference type="SUPFAM" id="SSF52266">
    <property type="entry name" value="SGNH hydrolase"/>
    <property type="match status" value="1"/>
</dbReference>
<dbReference type="EMBL" id="FOLQ01000013">
    <property type="protein sequence ID" value="SFE37424.1"/>
    <property type="molecule type" value="Genomic_DNA"/>
</dbReference>
<dbReference type="Proteomes" id="UP000198598">
    <property type="component" value="Unassembled WGS sequence"/>
</dbReference>